<sequence length="370" mass="42506">MGNECTYPAYNFPISAPPELTPDNLFNDCSTIVEGRARQLYSTLPVTVVRWEGLVASSGSKKVKICMNPRFLRDNPTDFTFESTKQIISSYGEDYFKRGEVVSFNCEINRRDGKHFMVLCSKIEEREIDDKLTWPVYLSNFHVSTLVAPYSRFRSFWKDKIITLQGAFTEYTNEHYKVKTFTESHFVMLIDGHSGYADIKVEREVFDRWQVEFRWDQPNFGTSQTFILKNKNKDKPLSRKADRAFEDSAIVMATIRLFSREDGYYTGTLLDVSPMQVQPLPHQQQQSVTSPMYHNVPTESQTQIPSFIPPPTQSLPEHPSTSKEATLLSDPSHNVYDPNPKPYVPISQPSPYEAPADPEFSRAYENQTIA</sequence>
<feature type="compositionally biased region" description="Polar residues" evidence="1">
    <location>
        <begin position="287"/>
        <end position="305"/>
    </location>
</feature>
<dbReference type="EMBL" id="JARBJD010000140">
    <property type="protein sequence ID" value="KAK2950233.1"/>
    <property type="molecule type" value="Genomic_DNA"/>
</dbReference>
<proteinExistence type="predicted"/>
<comment type="caution">
    <text evidence="2">The sequence shown here is derived from an EMBL/GenBank/DDBJ whole genome shotgun (WGS) entry which is preliminary data.</text>
</comment>
<evidence type="ECO:0000256" key="1">
    <source>
        <dbReference type="SAM" id="MobiDB-lite"/>
    </source>
</evidence>
<accession>A0ABQ9XCK6</accession>
<reference evidence="2 3" key="1">
    <citation type="journal article" date="2022" name="bioRxiv">
        <title>Genomics of Preaxostyla Flagellates Illuminates Evolutionary Transitions and the Path Towards Mitochondrial Loss.</title>
        <authorList>
            <person name="Novak L.V.F."/>
            <person name="Treitli S.C."/>
            <person name="Pyrih J."/>
            <person name="Halakuc P."/>
            <person name="Pipaliya S.V."/>
            <person name="Vacek V."/>
            <person name="Brzon O."/>
            <person name="Soukal P."/>
            <person name="Eme L."/>
            <person name="Dacks J.B."/>
            <person name="Karnkowska A."/>
            <person name="Elias M."/>
            <person name="Hampl V."/>
        </authorList>
    </citation>
    <scope>NUCLEOTIDE SEQUENCE [LARGE SCALE GENOMIC DNA]</scope>
    <source>
        <strain evidence="2">NAU3</strain>
        <tissue evidence="2">Gut</tissue>
    </source>
</reference>
<evidence type="ECO:0000313" key="2">
    <source>
        <dbReference type="EMBL" id="KAK2950233.1"/>
    </source>
</evidence>
<keyword evidence="3" id="KW-1185">Reference proteome</keyword>
<protein>
    <submittedName>
        <fullName evidence="2">Uncharacterized protein</fullName>
    </submittedName>
</protein>
<feature type="region of interest" description="Disordered" evidence="1">
    <location>
        <begin position="278"/>
        <end position="370"/>
    </location>
</feature>
<dbReference type="Proteomes" id="UP001281761">
    <property type="component" value="Unassembled WGS sequence"/>
</dbReference>
<evidence type="ECO:0000313" key="3">
    <source>
        <dbReference type="Proteomes" id="UP001281761"/>
    </source>
</evidence>
<name>A0ABQ9XCK6_9EUKA</name>
<organism evidence="2 3">
    <name type="scientific">Blattamonas nauphoetae</name>
    <dbReference type="NCBI Taxonomy" id="2049346"/>
    <lineage>
        <taxon>Eukaryota</taxon>
        <taxon>Metamonada</taxon>
        <taxon>Preaxostyla</taxon>
        <taxon>Oxymonadida</taxon>
        <taxon>Blattamonas</taxon>
    </lineage>
</organism>
<gene>
    <name evidence="2" type="ORF">BLNAU_14817</name>
</gene>